<dbReference type="AlphaFoldDB" id="A0A8H3B9T3"/>
<accession>A0A8H3B9T3</accession>
<reference evidence="1" key="1">
    <citation type="submission" date="2021-01" db="EMBL/GenBank/DDBJ databases">
        <authorList>
            <person name="Kaushik A."/>
        </authorList>
    </citation>
    <scope>NUCLEOTIDE SEQUENCE</scope>
    <source>
        <strain evidence="1">AG3-T5</strain>
    </source>
</reference>
<name>A0A8H3B9T3_9AGAM</name>
<dbReference type="EMBL" id="CAJMWW010000156">
    <property type="protein sequence ID" value="CAE6451727.1"/>
    <property type="molecule type" value="Genomic_DNA"/>
</dbReference>
<proteinExistence type="predicted"/>
<comment type="caution">
    <text evidence="1">The sequence shown here is derived from an EMBL/GenBank/DDBJ whole genome shotgun (WGS) entry which is preliminary data.</text>
</comment>
<organism evidence="1 2">
    <name type="scientific">Rhizoctonia solani</name>
    <dbReference type="NCBI Taxonomy" id="456999"/>
    <lineage>
        <taxon>Eukaryota</taxon>
        <taxon>Fungi</taxon>
        <taxon>Dikarya</taxon>
        <taxon>Basidiomycota</taxon>
        <taxon>Agaricomycotina</taxon>
        <taxon>Agaricomycetes</taxon>
        <taxon>Cantharellales</taxon>
        <taxon>Ceratobasidiaceae</taxon>
        <taxon>Rhizoctonia</taxon>
    </lineage>
</organism>
<gene>
    <name evidence="1" type="ORF">RDB_LOCUS129132</name>
</gene>
<dbReference type="Proteomes" id="UP000663841">
    <property type="component" value="Unassembled WGS sequence"/>
</dbReference>
<protein>
    <submittedName>
        <fullName evidence="1">Uncharacterized protein</fullName>
    </submittedName>
</protein>
<evidence type="ECO:0000313" key="1">
    <source>
        <dbReference type="EMBL" id="CAE6451727.1"/>
    </source>
</evidence>
<sequence>MLWDIVTNPLVLGFCNDTSTVSSFSTTKLWDIHGGMPAGHESDITLVRFRRDGKWWLLVRTAKINTQFRPFHCLHPLPDPPVLPDV</sequence>
<evidence type="ECO:0000313" key="2">
    <source>
        <dbReference type="Proteomes" id="UP000663841"/>
    </source>
</evidence>